<dbReference type="Pfam" id="PF00288">
    <property type="entry name" value="GHMP_kinases_N"/>
    <property type="match status" value="1"/>
</dbReference>
<dbReference type="PANTHER" id="PTHR10457">
    <property type="entry name" value="MEVALONATE KINASE/GALACTOKINASE"/>
    <property type="match status" value="1"/>
</dbReference>
<dbReference type="InterPro" id="IPR000705">
    <property type="entry name" value="Galactokinase"/>
</dbReference>
<dbReference type="PROSITE" id="PS00627">
    <property type="entry name" value="GHMP_KINASES_ATP"/>
    <property type="match status" value="1"/>
</dbReference>
<dbReference type="InterPro" id="IPR006203">
    <property type="entry name" value="GHMP_knse_ATP-bd_CS"/>
</dbReference>
<dbReference type="GO" id="GO:0004335">
    <property type="term" value="F:galactokinase activity"/>
    <property type="evidence" value="ECO:0007669"/>
    <property type="project" value="InterPro"/>
</dbReference>
<dbReference type="InterPro" id="IPR019539">
    <property type="entry name" value="GalKase_N"/>
</dbReference>
<organism evidence="9 10">
    <name type="scientific">Dimorphilus gyrociliatus</name>
    <dbReference type="NCBI Taxonomy" id="2664684"/>
    <lineage>
        <taxon>Eukaryota</taxon>
        <taxon>Metazoa</taxon>
        <taxon>Spiralia</taxon>
        <taxon>Lophotrochozoa</taxon>
        <taxon>Annelida</taxon>
        <taxon>Polychaeta</taxon>
        <taxon>Polychaeta incertae sedis</taxon>
        <taxon>Dinophilidae</taxon>
        <taxon>Dimorphilus</taxon>
    </lineage>
</organism>
<protein>
    <submittedName>
        <fullName evidence="9">DgyrCDS11744</fullName>
    </submittedName>
</protein>
<dbReference type="PIRSF" id="PIRSF000530">
    <property type="entry name" value="Galactokinase"/>
    <property type="match status" value="1"/>
</dbReference>
<evidence type="ECO:0000259" key="6">
    <source>
        <dbReference type="Pfam" id="PF00288"/>
    </source>
</evidence>
<dbReference type="PANTHER" id="PTHR10457:SF7">
    <property type="entry name" value="GALACTOKINASE-RELATED"/>
    <property type="match status" value="1"/>
</dbReference>
<accession>A0A7I8W662</accession>
<dbReference type="InterPro" id="IPR013750">
    <property type="entry name" value="GHMP_kinase_C_dom"/>
</dbReference>
<comment type="caution">
    <text evidence="9">The sequence shown here is derived from an EMBL/GenBank/DDBJ whole genome shotgun (WGS) entry which is preliminary data.</text>
</comment>
<dbReference type="Gene3D" id="1.20.1440.340">
    <property type="match status" value="1"/>
</dbReference>
<dbReference type="InterPro" id="IPR006206">
    <property type="entry name" value="Mevalonate/galactokinase"/>
</dbReference>
<dbReference type="AlphaFoldDB" id="A0A7I8W662"/>
<dbReference type="InterPro" id="IPR036554">
    <property type="entry name" value="GHMP_kinase_C_sf"/>
</dbReference>
<evidence type="ECO:0000256" key="2">
    <source>
        <dbReference type="ARBA" id="ARBA00022679"/>
    </source>
</evidence>
<dbReference type="InterPro" id="IPR006204">
    <property type="entry name" value="GHMP_kinase_N_dom"/>
</dbReference>
<keyword evidence="2" id="KW-0808">Transferase</keyword>
<dbReference type="Pfam" id="PF10509">
    <property type="entry name" value="GalKase_gal_bdg"/>
    <property type="match status" value="1"/>
</dbReference>
<evidence type="ECO:0000256" key="3">
    <source>
        <dbReference type="ARBA" id="ARBA00022741"/>
    </source>
</evidence>
<sequence length="450" mass="49606">MELSSSESSFINSDRVQKVKECFIKNFNKQPDFAVRAPGRVNIIGEHIDYCGYPVLPMALEQDILMMVATNEKPRIRIANTDTTYVEYDEEITVWKRMEAVTTSSAPQWFKYFACGYRGIIERWAAGSDKGMLVLVEGTVPPSSGLSSSSAMVVSAALATLKLHNLNPSRKEIATVCGECEKYVGVQGGGMDQAISLLAEPSTCKFIEFNPLRTTDVQLTSDAGFVVAHCGVTMNKAATFQFNIRVVECTFAKCIIGKLAGIDNWKDLKNLSEIQTTLNLTEPKEMLSLVEKYLNKGEYTIEEIENIMECRMADVLLRPALLDAAKQTPTLKLKNRALHVFSEAQRVLDFKVLCSASGSHLSDLGKLMTDSHASCRDLYECSVKELDVLVDRCLELGAYGARLTGAGWGGCAVILIDKDKRETLMEALIEEKYNPCFSTIPSGGACVQGF</sequence>
<keyword evidence="4" id="KW-0418">Kinase</keyword>
<name>A0A7I8W662_9ANNE</name>
<dbReference type="EMBL" id="CAJFCJ010000019">
    <property type="protein sequence ID" value="CAD5123390.1"/>
    <property type="molecule type" value="Genomic_DNA"/>
</dbReference>
<evidence type="ECO:0000256" key="1">
    <source>
        <dbReference type="ARBA" id="ARBA00006566"/>
    </source>
</evidence>
<feature type="domain" description="GHMP kinase C-terminal" evidence="7">
    <location>
        <begin position="361"/>
        <end position="432"/>
    </location>
</feature>
<comment type="similarity">
    <text evidence="1">Belongs to the GHMP kinase family. GalK subfamily.</text>
</comment>
<evidence type="ECO:0000259" key="7">
    <source>
        <dbReference type="Pfam" id="PF08544"/>
    </source>
</evidence>
<dbReference type="InterPro" id="IPR020568">
    <property type="entry name" value="Ribosomal_Su5_D2-typ_SF"/>
</dbReference>
<dbReference type="OrthoDB" id="187738at2759"/>
<evidence type="ECO:0000256" key="5">
    <source>
        <dbReference type="ARBA" id="ARBA00022840"/>
    </source>
</evidence>
<dbReference type="InterPro" id="IPR014721">
    <property type="entry name" value="Ribsml_uS5_D2-typ_fold_subgr"/>
</dbReference>
<evidence type="ECO:0000313" key="10">
    <source>
        <dbReference type="Proteomes" id="UP000549394"/>
    </source>
</evidence>
<dbReference type="NCBIfam" id="TIGR00131">
    <property type="entry name" value="gal_kin"/>
    <property type="match status" value="1"/>
</dbReference>
<dbReference type="PROSITE" id="PS00106">
    <property type="entry name" value="GALACTOKINASE"/>
    <property type="match status" value="1"/>
</dbReference>
<evidence type="ECO:0000313" key="9">
    <source>
        <dbReference type="EMBL" id="CAD5123390.1"/>
    </source>
</evidence>
<dbReference type="SUPFAM" id="SSF54211">
    <property type="entry name" value="Ribosomal protein S5 domain 2-like"/>
    <property type="match status" value="1"/>
</dbReference>
<dbReference type="PRINTS" id="PR00473">
    <property type="entry name" value="GALCTOKINASE"/>
</dbReference>
<dbReference type="InterPro" id="IPR019741">
    <property type="entry name" value="Galactokinase_CS"/>
</dbReference>
<dbReference type="SUPFAM" id="SSF55060">
    <property type="entry name" value="GHMP Kinase, C-terminal domain"/>
    <property type="match status" value="1"/>
</dbReference>
<proteinExistence type="inferred from homology"/>
<dbReference type="Proteomes" id="UP000549394">
    <property type="component" value="Unassembled WGS sequence"/>
</dbReference>
<keyword evidence="10" id="KW-1185">Reference proteome</keyword>
<dbReference type="Gene3D" id="3.30.230.10">
    <property type="match status" value="1"/>
</dbReference>
<keyword evidence="3" id="KW-0547">Nucleotide-binding</keyword>
<evidence type="ECO:0000259" key="8">
    <source>
        <dbReference type="Pfam" id="PF10509"/>
    </source>
</evidence>
<evidence type="ECO:0000256" key="4">
    <source>
        <dbReference type="ARBA" id="ARBA00022777"/>
    </source>
</evidence>
<keyword evidence="5" id="KW-0067">ATP-binding</keyword>
<dbReference type="PRINTS" id="PR00959">
    <property type="entry name" value="MEVGALKINASE"/>
</dbReference>
<dbReference type="GO" id="GO:0005829">
    <property type="term" value="C:cytosol"/>
    <property type="evidence" value="ECO:0007669"/>
    <property type="project" value="TreeGrafter"/>
</dbReference>
<dbReference type="Pfam" id="PF08544">
    <property type="entry name" value="GHMP_kinases_C"/>
    <property type="match status" value="1"/>
</dbReference>
<dbReference type="GO" id="GO:0005524">
    <property type="term" value="F:ATP binding"/>
    <property type="evidence" value="ECO:0007669"/>
    <property type="project" value="UniProtKB-KW"/>
</dbReference>
<feature type="domain" description="Galactokinase N-terminal" evidence="8">
    <location>
        <begin position="21"/>
        <end position="69"/>
    </location>
</feature>
<gene>
    <name evidence="9" type="ORF">DGYR_LOCUS11074</name>
</gene>
<dbReference type="Gene3D" id="3.30.70.3170">
    <property type="match status" value="1"/>
</dbReference>
<reference evidence="9 10" key="1">
    <citation type="submission" date="2020-08" db="EMBL/GenBank/DDBJ databases">
        <authorList>
            <person name="Hejnol A."/>
        </authorList>
    </citation>
    <scope>NUCLEOTIDE SEQUENCE [LARGE SCALE GENOMIC DNA]</scope>
</reference>
<dbReference type="GO" id="GO:0006012">
    <property type="term" value="P:galactose metabolic process"/>
    <property type="evidence" value="ECO:0007669"/>
    <property type="project" value="InterPro"/>
</dbReference>
<feature type="domain" description="GHMP kinase N-terminal" evidence="6">
    <location>
        <begin position="125"/>
        <end position="198"/>
    </location>
</feature>